<dbReference type="PROSITE" id="PS00138">
    <property type="entry name" value="SUBTILASE_SER"/>
    <property type="match status" value="1"/>
</dbReference>
<dbReference type="InterPro" id="IPR037045">
    <property type="entry name" value="S8pro/Inhibitor_I9_sf"/>
</dbReference>
<dbReference type="CDD" id="cd04077">
    <property type="entry name" value="Peptidases_S8_PCSK9_ProteinaseK_like"/>
    <property type="match status" value="1"/>
</dbReference>
<feature type="active site" description="Charge relay system" evidence="5">
    <location>
        <position position="347"/>
    </location>
</feature>
<feature type="domain" description="P/Homo B" evidence="8">
    <location>
        <begin position="403"/>
        <end position="522"/>
    </location>
</feature>
<dbReference type="EMBL" id="JBHLTC010000035">
    <property type="protein sequence ID" value="MFC0627512.1"/>
    <property type="molecule type" value="Genomic_DNA"/>
</dbReference>
<sequence length="522" mass="52941">MRRRVLLATAAGLVTLLAAPFAGAAPAPALAPAEGSYVPASQPVPGSYVVALAEGPRTTADAGVIQSVSSTLALRYGGTVRTVFTAAMHGFLVHGLSDAEARRLAADPAVRKVYQDGTARIADTQPNPTYGLDRIDQKQLPLDQKYTYNTTAANVTAYVLDSGVRASHTEFEGRASSGYDFVDEDPEAQDCNGHGTHVAGTIGGKTWGVAKKVKLVAVRILGCGGTAPDSDGLQGIEWIAKNAVKPAIVNGSFTFDTANIGDEAVARLTEAGIAFAVAAGNDNGGNACSRGPAKIPAVITVASTDSQDNRSSFSNIGSCVDLFAPGSNITSAGISSDTSSTGMSGTSMASPHVAGAAALYLAGNPAASPAEVASALTTNATAGVVKNAGTGSPNKLLYTGFIGGGTPSCAGGSSSDRLAIPDAGEPVTSTVTVANCAGAGTATSSVRVDITHPYSADLQLDLITPSGAVINLRKPGGVGGTDLHESYPVNTSSETKNGAWKLRVQDVYRYDAGTLDTWSLTF</sequence>
<dbReference type="InterPro" id="IPR023827">
    <property type="entry name" value="Peptidase_S8_Asp-AS"/>
</dbReference>
<dbReference type="PROSITE" id="PS51829">
    <property type="entry name" value="P_HOMO_B"/>
    <property type="match status" value="1"/>
</dbReference>
<dbReference type="InterPro" id="IPR036852">
    <property type="entry name" value="Peptidase_S8/S53_dom_sf"/>
</dbReference>
<evidence type="ECO:0000313" key="9">
    <source>
        <dbReference type="EMBL" id="MFC0627512.1"/>
    </source>
</evidence>
<evidence type="ECO:0000313" key="10">
    <source>
        <dbReference type="Proteomes" id="UP001589890"/>
    </source>
</evidence>
<keyword evidence="4 5" id="KW-0720">Serine protease</keyword>
<dbReference type="SUPFAM" id="SSF52743">
    <property type="entry name" value="Subtilisin-like"/>
    <property type="match status" value="1"/>
</dbReference>
<dbReference type="SUPFAM" id="SSF49785">
    <property type="entry name" value="Galactose-binding domain-like"/>
    <property type="match status" value="1"/>
</dbReference>
<dbReference type="InterPro" id="IPR023828">
    <property type="entry name" value="Peptidase_S8_Ser-AS"/>
</dbReference>
<keyword evidence="7" id="KW-0732">Signal</keyword>
<dbReference type="PROSITE" id="PS00137">
    <property type="entry name" value="SUBTILASE_HIS"/>
    <property type="match status" value="1"/>
</dbReference>
<evidence type="ECO:0000256" key="7">
    <source>
        <dbReference type="SAM" id="SignalP"/>
    </source>
</evidence>
<dbReference type="Proteomes" id="UP001589890">
    <property type="component" value="Unassembled WGS sequence"/>
</dbReference>
<dbReference type="InterPro" id="IPR000209">
    <property type="entry name" value="Peptidase_S8/S53_dom"/>
</dbReference>
<dbReference type="InterPro" id="IPR008979">
    <property type="entry name" value="Galactose-bd-like_sf"/>
</dbReference>
<dbReference type="PANTHER" id="PTHR43806">
    <property type="entry name" value="PEPTIDASE S8"/>
    <property type="match status" value="1"/>
</dbReference>
<dbReference type="Gene3D" id="3.40.50.200">
    <property type="entry name" value="Peptidase S8/S53 domain"/>
    <property type="match status" value="1"/>
</dbReference>
<evidence type="ECO:0000256" key="3">
    <source>
        <dbReference type="ARBA" id="ARBA00022801"/>
    </source>
</evidence>
<keyword evidence="3 5" id="KW-0378">Hydrolase</keyword>
<organism evidence="9 10">
    <name type="scientific">Kribbella deserti</name>
    <dbReference type="NCBI Taxonomy" id="1926257"/>
    <lineage>
        <taxon>Bacteria</taxon>
        <taxon>Bacillati</taxon>
        <taxon>Actinomycetota</taxon>
        <taxon>Actinomycetes</taxon>
        <taxon>Propionibacteriales</taxon>
        <taxon>Kribbellaceae</taxon>
        <taxon>Kribbella</taxon>
    </lineage>
</organism>
<evidence type="ECO:0000256" key="1">
    <source>
        <dbReference type="ARBA" id="ARBA00011073"/>
    </source>
</evidence>
<name>A0ABV6QUX2_9ACTN</name>
<dbReference type="PROSITE" id="PS00136">
    <property type="entry name" value="SUBTILASE_ASP"/>
    <property type="match status" value="1"/>
</dbReference>
<dbReference type="Pfam" id="PF00082">
    <property type="entry name" value="Peptidase_S8"/>
    <property type="match status" value="1"/>
</dbReference>
<keyword evidence="2 5" id="KW-0645">Protease</keyword>
<evidence type="ECO:0000256" key="6">
    <source>
        <dbReference type="RuleBase" id="RU003355"/>
    </source>
</evidence>
<comment type="caution">
    <text evidence="9">The sequence shown here is derived from an EMBL/GenBank/DDBJ whole genome shotgun (WGS) entry which is preliminary data.</text>
</comment>
<comment type="similarity">
    <text evidence="1 5 6">Belongs to the peptidase S8 family.</text>
</comment>
<dbReference type="Pfam" id="PF01483">
    <property type="entry name" value="P_proprotein"/>
    <property type="match status" value="1"/>
</dbReference>
<evidence type="ECO:0000256" key="5">
    <source>
        <dbReference type="PROSITE-ProRule" id="PRU01240"/>
    </source>
</evidence>
<dbReference type="InterPro" id="IPR015500">
    <property type="entry name" value="Peptidase_S8_subtilisin-rel"/>
</dbReference>
<dbReference type="Gene3D" id="3.30.70.80">
    <property type="entry name" value="Peptidase S8 propeptide/proteinase inhibitor I9"/>
    <property type="match status" value="1"/>
</dbReference>
<dbReference type="PRINTS" id="PR00723">
    <property type="entry name" value="SUBTILISIN"/>
</dbReference>
<dbReference type="Gene3D" id="2.60.120.260">
    <property type="entry name" value="Galactose-binding domain-like"/>
    <property type="match status" value="1"/>
</dbReference>
<dbReference type="InterPro" id="IPR022398">
    <property type="entry name" value="Peptidase_S8_His-AS"/>
</dbReference>
<protein>
    <submittedName>
        <fullName evidence="9">S8 family serine peptidase</fullName>
    </submittedName>
</protein>
<feature type="chain" id="PRO_5046790941" evidence="7">
    <location>
        <begin position="25"/>
        <end position="522"/>
    </location>
</feature>
<keyword evidence="10" id="KW-1185">Reference proteome</keyword>
<dbReference type="InterPro" id="IPR050131">
    <property type="entry name" value="Peptidase_S8_subtilisin-like"/>
</dbReference>
<dbReference type="RefSeq" id="WP_380052384.1">
    <property type="nucleotide sequence ID" value="NZ_JBHLTC010000035.1"/>
</dbReference>
<evidence type="ECO:0000256" key="4">
    <source>
        <dbReference type="ARBA" id="ARBA00022825"/>
    </source>
</evidence>
<proteinExistence type="inferred from homology"/>
<feature type="active site" description="Charge relay system" evidence="5">
    <location>
        <position position="161"/>
    </location>
</feature>
<reference evidence="9 10" key="1">
    <citation type="submission" date="2024-09" db="EMBL/GenBank/DDBJ databases">
        <authorList>
            <person name="Sun Q."/>
            <person name="Mori K."/>
        </authorList>
    </citation>
    <scope>NUCLEOTIDE SEQUENCE [LARGE SCALE GENOMIC DNA]</scope>
    <source>
        <strain evidence="9 10">CGMCC 1.15906</strain>
    </source>
</reference>
<gene>
    <name evidence="9" type="ORF">ACFFGN_25785</name>
</gene>
<dbReference type="PANTHER" id="PTHR43806:SF11">
    <property type="entry name" value="CEREVISIN-RELATED"/>
    <property type="match status" value="1"/>
</dbReference>
<dbReference type="PROSITE" id="PS51892">
    <property type="entry name" value="SUBTILASE"/>
    <property type="match status" value="1"/>
</dbReference>
<evidence type="ECO:0000256" key="2">
    <source>
        <dbReference type="ARBA" id="ARBA00022670"/>
    </source>
</evidence>
<evidence type="ECO:0000259" key="8">
    <source>
        <dbReference type="PROSITE" id="PS51829"/>
    </source>
</evidence>
<feature type="active site" description="Charge relay system" evidence="5">
    <location>
        <position position="194"/>
    </location>
</feature>
<accession>A0ABV6QUX2</accession>
<feature type="signal peptide" evidence="7">
    <location>
        <begin position="1"/>
        <end position="24"/>
    </location>
</feature>
<dbReference type="InterPro" id="IPR034193">
    <property type="entry name" value="PCSK9_ProteinaseK-like"/>
</dbReference>
<dbReference type="InterPro" id="IPR002884">
    <property type="entry name" value="P_dom"/>
</dbReference>